<dbReference type="EMBL" id="CP001941">
    <property type="protein sequence ID" value="ADD08918.1"/>
    <property type="molecule type" value="Genomic_DNA"/>
</dbReference>
<dbReference type="AlphaFoldDB" id="D3T9Y9"/>
<dbReference type="InterPro" id="IPR055546">
    <property type="entry name" value="DUF7122"/>
</dbReference>
<protein>
    <submittedName>
        <fullName evidence="3">Uncharacterized protein</fullName>
    </submittedName>
</protein>
<feature type="domain" description="rRNA small subunit methyltransferase F RNA-binding PUA-like" evidence="1">
    <location>
        <begin position="90"/>
        <end position="136"/>
    </location>
</feature>
<proteinExistence type="predicted"/>
<reference evidence="3" key="1">
    <citation type="submission" date="2010-02" db="EMBL/GenBank/DDBJ databases">
        <title>Complete sequence of Aciduliprofundum boonei T469.</title>
        <authorList>
            <consortium name="US DOE Joint Genome Institute"/>
            <person name="Lucas S."/>
            <person name="Copeland A."/>
            <person name="Lapidus A."/>
            <person name="Cheng J.-F."/>
            <person name="Bruce D."/>
            <person name="Goodwin L."/>
            <person name="Pitluck S."/>
            <person name="Saunders E."/>
            <person name="Detter J.C."/>
            <person name="Han C."/>
            <person name="Tapia R."/>
            <person name="Land M."/>
            <person name="Hauser L."/>
            <person name="Kyrpides N."/>
            <person name="Mikhailova N."/>
            <person name="Flores G."/>
            <person name="Reysenbach A.-L."/>
            <person name="Woyke T."/>
        </authorList>
    </citation>
    <scope>NUCLEOTIDE SEQUENCE</scope>
    <source>
        <strain evidence="3">T469</strain>
    </source>
</reference>
<dbReference type="Proteomes" id="UP000001400">
    <property type="component" value="Chromosome"/>
</dbReference>
<evidence type="ECO:0000259" key="2">
    <source>
        <dbReference type="Pfam" id="PF23437"/>
    </source>
</evidence>
<keyword evidence="4" id="KW-1185">Reference proteome</keyword>
<sequence>MQFLKNNYYGKYFVERFGIPEKIVERYTFWVRGKRVWAFSGEYIDIKDIEVLGIKALSLGNTPKPSTAFLRVIGKYATKNVVHLEKEQTIKFLKGEDIEEEFNVDPGYVIVKSDEDILGCGLYKGALINQLPKKYRYENTWL</sequence>
<dbReference type="Pfam" id="PF13636">
    <property type="entry name" value="Methyltranf_PUA"/>
    <property type="match status" value="1"/>
</dbReference>
<name>D3T9Y9_ACIB4</name>
<dbReference type="Gene3D" id="3.10.450.720">
    <property type="match status" value="1"/>
</dbReference>
<dbReference type="KEGG" id="abi:Aboo_1109"/>
<evidence type="ECO:0000259" key="1">
    <source>
        <dbReference type="Pfam" id="PF13636"/>
    </source>
</evidence>
<dbReference type="InterPro" id="IPR027391">
    <property type="entry name" value="Nol1_Nop2_Fmu_2"/>
</dbReference>
<dbReference type="RefSeq" id="WP_012997337.1">
    <property type="nucleotide sequence ID" value="NC_013926.1"/>
</dbReference>
<dbReference type="HOGENOM" id="CLU_135996_0_0_2"/>
<dbReference type="OrthoDB" id="50259at2157"/>
<feature type="domain" description="DUF7122" evidence="2">
    <location>
        <begin position="11"/>
        <end position="53"/>
    </location>
</feature>
<accession>D3T9Y9</accession>
<dbReference type="GeneID" id="8828069"/>
<dbReference type="Pfam" id="PF23437">
    <property type="entry name" value="DUF7122"/>
    <property type="match status" value="1"/>
</dbReference>
<evidence type="ECO:0000313" key="3">
    <source>
        <dbReference type="EMBL" id="ADD08918.1"/>
    </source>
</evidence>
<evidence type="ECO:0000313" key="4">
    <source>
        <dbReference type="Proteomes" id="UP000001400"/>
    </source>
</evidence>
<gene>
    <name evidence="3" type="ordered locus">Aboo_1109</name>
</gene>
<organism evidence="3 4">
    <name type="scientific">Aciduliprofundum boonei (strain DSM 19572 / T469)</name>
    <dbReference type="NCBI Taxonomy" id="439481"/>
    <lineage>
        <taxon>Archaea</taxon>
        <taxon>Methanobacteriati</taxon>
        <taxon>Thermoplasmatota</taxon>
        <taxon>DHVE2 group</taxon>
        <taxon>Candidatus Aciduliprofundum</taxon>
    </lineage>
</organism>